<name>A0A1M4WTZ2_9LACT</name>
<dbReference type="AlphaFoldDB" id="A0A1M4WTZ2"/>
<keyword evidence="1" id="KW-0472">Membrane</keyword>
<evidence type="ECO:0000313" key="2">
    <source>
        <dbReference type="EMBL" id="SHE84680.1"/>
    </source>
</evidence>
<dbReference type="Proteomes" id="UP000184128">
    <property type="component" value="Unassembled WGS sequence"/>
</dbReference>
<sequence length="111" mass="12568">MKMDIKRRNQLLSVAGGVIGAIAGYFYPALVQGYLPILGIGAGLFYFFGTNSVNKNPEKKRVTNFDEYTWYVILRILMGFLVGGAITSTIVLTMDILEQQKQQSLFWNYFI</sequence>
<evidence type="ECO:0000256" key="1">
    <source>
        <dbReference type="SAM" id="Phobius"/>
    </source>
</evidence>
<keyword evidence="1" id="KW-1133">Transmembrane helix</keyword>
<keyword evidence="3" id="KW-1185">Reference proteome</keyword>
<dbReference type="STRING" id="1121025.SAMN02745249_01275"/>
<feature type="transmembrane region" description="Helical" evidence="1">
    <location>
        <begin position="33"/>
        <end position="49"/>
    </location>
</feature>
<protein>
    <submittedName>
        <fullName evidence="2">Uncharacterized protein</fullName>
    </submittedName>
</protein>
<gene>
    <name evidence="2" type="ORF">SAMN02745249_01275</name>
</gene>
<reference evidence="2 3" key="1">
    <citation type="submission" date="2016-11" db="EMBL/GenBank/DDBJ databases">
        <authorList>
            <person name="Jaros S."/>
            <person name="Januszkiewicz K."/>
            <person name="Wedrychowicz H."/>
        </authorList>
    </citation>
    <scope>NUCLEOTIDE SEQUENCE [LARGE SCALE GENOMIC DNA]</scope>
    <source>
        <strain evidence="2 3">DSM 15692</strain>
    </source>
</reference>
<organism evidence="2 3">
    <name type="scientific">Atopostipes suicloacalis DSM 15692</name>
    <dbReference type="NCBI Taxonomy" id="1121025"/>
    <lineage>
        <taxon>Bacteria</taxon>
        <taxon>Bacillati</taxon>
        <taxon>Bacillota</taxon>
        <taxon>Bacilli</taxon>
        <taxon>Lactobacillales</taxon>
        <taxon>Carnobacteriaceae</taxon>
        <taxon>Atopostipes</taxon>
    </lineage>
</organism>
<evidence type="ECO:0000313" key="3">
    <source>
        <dbReference type="Proteomes" id="UP000184128"/>
    </source>
</evidence>
<proteinExistence type="predicted"/>
<feature type="transmembrane region" description="Helical" evidence="1">
    <location>
        <begin position="70"/>
        <end position="94"/>
    </location>
</feature>
<accession>A0A1M4WTZ2</accession>
<feature type="transmembrane region" description="Helical" evidence="1">
    <location>
        <begin position="9"/>
        <end position="27"/>
    </location>
</feature>
<dbReference type="RefSeq" id="WP_073297923.1">
    <property type="nucleotide sequence ID" value="NZ_FQUF01000017.1"/>
</dbReference>
<dbReference type="EMBL" id="FQUF01000017">
    <property type="protein sequence ID" value="SHE84680.1"/>
    <property type="molecule type" value="Genomic_DNA"/>
</dbReference>
<keyword evidence="1" id="KW-0812">Transmembrane</keyword>
<dbReference type="OrthoDB" id="2168224at2"/>